<keyword evidence="2" id="KW-1185">Reference proteome</keyword>
<organism evidence="1 2">
    <name type="scientific">Pedobacter steynii</name>
    <dbReference type="NCBI Taxonomy" id="430522"/>
    <lineage>
        <taxon>Bacteria</taxon>
        <taxon>Pseudomonadati</taxon>
        <taxon>Bacteroidota</taxon>
        <taxon>Sphingobacteriia</taxon>
        <taxon>Sphingobacteriales</taxon>
        <taxon>Sphingobacteriaceae</taxon>
        <taxon>Pedobacter</taxon>
    </lineage>
</organism>
<dbReference type="RefSeq" id="WP_143010412.1">
    <property type="nucleotide sequence ID" value="NZ_FNGY01000003.1"/>
</dbReference>
<evidence type="ECO:0000313" key="1">
    <source>
        <dbReference type="EMBL" id="SDM37442.1"/>
    </source>
</evidence>
<name>A0A1G9SPV4_9SPHI</name>
<reference evidence="2" key="1">
    <citation type="submission" date="2016-10" db="EMBL/GenBank/DDBJ databases">
        <authorList>
            <person name="Varghese N."/>
            <person name="Submissions S."/>
        </authorList>
    </citation>
    <scope>NUCLEOTIDE SEQUENCE [LARGE SCALE GENOMIC DNA]</scope>
    <source>
        <strain evidence="2">DSM 19110</strain>
    </source>
</reference>
<accession>A0A1G9SPV4</accession>
<protein>
    <submittedName>
        <fullName evidence="1">Uncharacterized protein</fullName>
    </submittedName>
</protein>
<evidence type="ECO:0000313" key="2">
    <source>
        <dbReference type="Proteomes" id="UP000183200"/>
    </source>
</evidence>
<gene>
    <name evidence="1" type="ORF">SAMN05421820_103669</name>
</gene>
<sequence>MKTVSKPFSSLLKMMLTNMKFKDFFAKKMETLFEHPKVMNVGEMELEFSTHIPFPFYRLFLPPSINSATVINYIAHCGKNR</sequence>
<dbReference type="AlphaFoldDB" id="A0A1G9SPV4"/>
<proteinExistence type="predicted"/>
<dbReference type="Proteomes" id="UP000183200">
    <property type="component" value="Unassembled WGS sequence"/>
</dbReference>
<dbReference type="EMBL" id="FNGY01000003">
    <property type="protein sequence ID" value="SDM37442.1"/>
    <property type="molecule type" value="Genomic_DNA"/>
</dbReference>